<name>A0A6M0H4P6_9CLOT</name>
<evidence type="ECO:0000313" key="1">
    <source>
        <dbReference type="EMBL" id="NEU05268.1"/>
    </source>
</evidence>
<reference evidence="1 2" key="1">
    <citation type="submission" date="2020-02" db="EMBL/GenBank/DDBJ databases">
        <title>Genome assembly of a novel Clostridium senegalense strain.</title>
        <authorList>
            <person name="Gupta T.B."/>
            <person name="Jauregui R."/>
            <person name="Maclean P."/>
            <person name="Nawarathana A."/>
            <person name="Brightwell G."/>
        </authorList>
    </citation>
    <scope>NUCLEOTIDE SEQUENCE [LARGE SCALE GENOMIC DNA]</scope>
    <source>
        <strain evidence="1 2">AGRFS4</strain>
    </source>
</reference>
<dbReference type="SUPFAM" id="SSF158430">
    <property type="entry name" value="Bacillus cereus metalloprotein-like"/>
    <property type="match status" value="2"/>
</dbReference>
<sequence>MLSNNEFIRQSLELHLFFARIMKEHSFFLEIGFTQKDLGFARKADSLRMQFDKLLADVISISNGVVSNNILQSGEVFTPYTLKAEMASSYFTGVEIPINLTKAESGLMGYDSMGSSALLQERVSIINNRAMELVLKLVQFKSDILSGVIHCNMFTNNYPLLIDHILREATFYYRLIERLQDNEDINLEKEAYDQEAFWNRIMAEHSKFIRGLLDPTENELIDTANNFGNEFDKLTEEAIKAMNMTLPISEITDDSLKATIKIKEFKKQGTQGLLDCKIKSIIIPLLGDHTLREANHYLRLLKVFKTVEVQ</sequence>
<dbReference type="Proteomes" id="UP000481872">
    <property type="component" value="Unassembled WGS sequence"/>
</dbReference>
<dbReference type="AlphaFoldDB" id="A0A6M0H4P6"/>
<keyword evidence="2" id="KW-1185">Reference proteome</keyword>
<protein>
    <submittedName>
        <fullName evidence="1">DUF2935 domain-containing protein</fullName>
    </submittedName>
</protein>
<dbReference type="Pfam" id="PF11155">
    <property type="entry name" value="DUF2935"/>
    <property type="match status" value="2"/>
</dbReference>
<accession>A0A6M0H4P6</accession>
<proteinExistence type="predicted"/>
<evidence type="ECO:0000313" key="2">
    <source>
        <dbReference type="Proteomes" id="UP000481872"/>
    </source>
</evidence>
<gene>
    <name evidence="1" type="ORF">G3M99_10465</name>
</gene>
<dbReference type="InterPro" id="IPR021328">
    <property type="entry name" value="CotB-like"/>
</dbReference>
<organism evidence="1 2">
    <name type="scientific">Clostridium senegalense</name>
    <dbReference type="NCBI Taxonomy" id="1465809"/>
    <lineage>
        <taxon>Bacteria</taxon>
        <taxon>Bacillati</taxon>
        <taxon>Bacillota</taxon>
        <taxon>Clostridia</taxon>
        <taxon>Eubacteriales</taxon>
        <taxon>Clostridiaceae</taxon>
        <taxon>Clostridium</taxon>
    </lineage>
</organism>
<comment type="caution">
    <text evidence="1">The sequence shown here is derived from an EMBL/GenBank/DDBJ whole genome shotgun (WGS) entry which is preliminary data.</text>
</comment>
<dbReference type="EMBL" id="JAAGPU010000018">
    <property type="protein sequence ID" value="NEU05268.1"/>
    <property type="molecule type" value="Genomic_DNA"/>
</dbReference>
<dbReference type="RefSeq" id="WP_061994610.1">
    <property type="nucleotide sequence ID" value="NZ_JAAGPU010000018.1"/>
</dbReference>
<dbReference type="Gene3D" id="1.20.1260.120">
    <property type="entry name" value="Protein of unknown function DUF2935"/>
    <property type="match status" value="1"/>
</dbReference>